<dbReference type="FunFam" id="2.30.39.10:FF:000014">
    <property type="entry name" value="Serpin family B member 9"/>
    <property type="match status" value="1"/>
</dbReference>
<dbReference type="PANTHER" id="PTHR11461">
    <property type="entry name" value="SERINE PROTEASE INHIBITOR, SERPIN"/>
    <property type="match status" value="1"/>
</dbReference>
<dbReference type="CDD" id="cd19560">
    <property type="entry name" value="serpinB1_LEI"/>
    <property type="match status" value="1"/>
</dbReference>
<dbReference type="InterPro" id="IPR042185">
    <property type="entry name" value="Serpin_sf_2"/>
</dbReference>
<evidence type="ECO:0000256" key="5">
    <source>
        <dbReference type="ARBA" id="ARBA00022900"/>
    </source>
</evidence>
<protein>
    <recommendedName>
        <fullName evidence="8">Leukocyte elastase inhibitor</fullName>
    </recommendedName>
    <alternativeName>
        <fullName evidence="9">Serpin B1</fullName>
    </alternativeName>
</protein>
<dbReference type="GO" id="GO:0005615">
    <property type="term" value="C:extracellular space"/>
    <property type="evidence" value="ECO:0007669"/>
    <property type="project" value="InterPro"/>
</dbReference>
<dbReference type="Pfam" id="PF00079">
    <property type="entry name" value="Serpin"/>
    <property type="match status" value="1"/>
</dbReference>
<dbReference type="SUPFAM" id="SSF56574">
    <property type="entry name" value="Serpins"/>
    <property type="match status" value="1"/>
</dbReference>
<dbReference type="GO" id="GO:0005737">
    <property type="term" value="C:cytoplasm"/>
    <property type="evidence" value="ECO:0007669"/>
    <property type="project" value="UniProtKB-SubCell"/>
</dbReference>
<keyword evidence="5" id="KW-0722">Serine protease inhibitor</keyword>
<feature type="domain" description="Serpin" evidence="10">
    <location>
        <begin position="13"/>
        <end position="379"/>
    </location>
</feature>
<accession>A0AAV3ABK6</accession>
<name>A0AAV3ABK6_PYXAD</name>
<comment type="similarity">
    <text evidence="2">Belongs to the serpin family. Ov-serpin subfamily.</text>
</comment>
<evidence type="ECO:0000256" key="1">
    <source>
        <dbReference type="ARBA" id="ARBA00004496"/>
    </source>
</evidence>
<dbReference type="InterPro" id="IPR042178">
    <property type="entry name" value="Serpin_sf_1"/>
</dbReference>
<dbReference type="InterPro" id="IPR036186">
    <property type="entry name" value="Serpin_sf"/>
</dbReference>
<evidence type="ECO:0000256" key="9">
    <source>
        <dbReference type="ARBA" id="ARBA00079383"/>
    </source>
</evidence>
<sequence length="379" mass="42754">MDALTSANTQFSFDLFRKLSESNSTGNIFFSPISISAALAMTFLGAQEKSAEQISKALHFDGVNDVHSNFQTLNAQINKKAGSAYTLNLANRLFGEKTFDFSSDFLSSLQSLYQAKLGTVDFLTAYEAARQEINAWVSEQTRGKIPEVLSQGSVNSTTKLVLVNALYFKGDWAEKFNAEQTTEAPFMLNKNEQKTVKMMYQKKKFPFNYVPEINCRILQLPYVEKELSMIILLPDCIEDDTNGLQKLEKELTFEKFQEWTHPDNMYPIDVNVHLPKFKLEDSYKLKSVLSSLGMVDVFDASRADLSGMSGSKNLYLSEVVHKTFVEINEEGTEAAAVTAGIAMMCMLREEEFNANHPFLFFILHNETKSIMFAGRYSSP</sequence>
<dbReference type="AlphaFoldDB" id="A0AAV3ABK6"/>
<evidence type="ECO:0000313" key="12">
    <source>
        <dbReference type="Proteomes" id="UP001181693"/>
    </source>
</evidence>
<dbReference type="FunFam" id="2.10.310.10:FF:000001">
    <property type="entry name" value="Serpin family A member 1"/>
    <property type="match status" value="1"/>
</dbReference>
<comment type="caution">
    <text evidence="11">The sequence shown here is derived from an EMBL/GenBank/DDBJ whole genome shotgun (WGS) entry which is preliminary data.</text>
</comment>
<keyword evidence="6" id="KW-0007">Acetylation</keyword>
<dbReference type="Gene3D" id="3.30.497.10">
    <property type="entry name" value="Antithrombin, subunit I, domain 2"/>
    <property type="match status" value="1"/>
</dbReference>
<organism evidence="11 12">
    <name type="scientific">Pyxicephalus adspersus</name>
    <name type="common">African bullfrog</name>
    <dbReference type="NCBI Taxonomy" id="30357"/>
    <lineage>
        <taxon>Eukaryota</taxon>
        <taxon>Metazoa</taxon>
        <taxon>Chordata</taxon>
        <taxon>Craniata</taxon>
        <taxon>Vertebrata</taxon>
        <taxon>Euteleostomi</taxon>
        <taxon>Amphibia</taxon>
        <taxon>Batrachia</taxon>
        <taxon>Anura</taxon>
        <taxon>Neobatrachia</taxon>
        <taxon>Ranoidea</taxon>
        <taxon>Pyxicephalidae</taxon>
        <taxon>Pyxicephalinae</taxon>
        <taxon>Pyxicephalus</taxon>
    </lineage>
</organism>
<evidence type="ECO:0000259" key="10">
    <source>
        <dbReference type="SMART" id="SM00093"/>
    </source>
</evidence>
<evidence type="ECO:0000256" key="8">
    <source>
        <dbReference type="ARBA" id="ARBA00073281"/>
    </source>
</evidence>
<evidence type="ECO:0000256" key="6">
    <source>
        <dbReference type="ARBA" id="ARBA00022990"/>
    </source>
</evidence>
<gene>
    <name evidence="11" type="ORF">GDO54_012249</name>
</gene>
<reference evidence="11" key="1">
    <citation type="thesis" date="2020" institute="ProQuest LLC" country="789 East Eisenhower Parkway, Ann Arbor, MI, USA">
        <title>Comparative Genomics and Chromosome Evolution.</title>
        <authorList>
            <person name="Mudd A.B."/>
        </authorList>
    </citation>
    <scope>NUCLEOTIDE SEQUENCE</scope>
    <source>
        <strain evidence="11">1538</strain>
        <tissue evidence="11">Blood</tissue>
    </source>
</reference>
<dbReference type="FunFam" id="3.30.497.10:FF:000001">
    <property type="entry name" value="Serine protease inhibitor"/>
    <property type="match status" value="1"/>
</dbReference>
<dbReference type="SMART" id="SM00093">
    <property type="entry name" value="SERPIN"/>
    <property type="match status" value="1"/>
</dbReference>
<evidence type="ECO:0000256" key="4">
    <source>
        <dbReference type="ARBA" id="ARBA00022690"/>
    </source>
</evidence>
<evidence type="ECO:0000256" key="3">
    <source>
        <dbReference type="ARBA" id="ARBA00022490"/>
    </source>
</evidence>
<comment type="function">
    <text evidence="7">Regulates the activity of the neutrophil proteases.</text>
</comment>
<evidence type="ECO:0000256" key="7">
    <source>
        <dbReference type="ARBA" id="ARBA00059846"/>
    </source>
</evidence>
<dbReference type="GO" id="GO:0004867">
    <property type="term" value="F:serine-type endopeptidase inhibitor activity"/>
    <property type="evidence" value="ECO:0007669"/>
    <property type="project" value="UniProtKB-KW"/>
</dbReference>
<evidence type="ECO:0000256" key="2">
    <source>
        <dbReference type="ARBA" id="ARBA00006426"/>
    </source>
</evidence>
<dbReference type="InterPro" id="IPR023796">
    <property type="entry name" value="Serpin_dom"/>
</dbReference>
<keyword evidence="3" id="KW-0963">Cytoplasm</keyword>
<dbReference type="InterPro" id="IPR000215">
    <property type="entry name" value="Serpin_fam"/>
</dbReference>
<evidence type="ECO:0000313" key="11">
    <source>
        <dbReference type="EMBL" id="DBA24619.1"/>
    </source>
</evidence>
<dbReference type="Gene3D" id="2.30.39.10">
    <property type="entry name" value="Alpha-1-antitrypsin, domain 1"/>
    <property type="match status" value="1"/>
</dbReference>
<dbReference type="EMBL" id="DYDO01000005">
    <property type="protein sequence ID" value="DBA24619.1"/>
    <property type="molecule type" value="Genomic_DNA"/>
</dbReference>
<dbReference type="InterPro" id="IPR023795">
    <property type="entry name" value="Serpin_CS"/>
</dbReference>
<comment type="subcellular location">
    <subcellularLocation>
        <location evidence="1">Cytoplasm</location>
    </subcellularLocation>
</comment>
<dbReference type="Gene3D" id="2.10.310.10">
    <property type="entry name" value="Serpins superfamily"/>
    <property type="match status" value="1"/>
</dbReference>
<proteinExistence type="inferred from homology"/>
<keyword evidence="12" id="KW-1185">Reference proteome</keyword>
<dbReference type="Proteomes" id="UP001181693">
    <property type="component" value="Unassembled WGS sequence"/>
</dbReference>
<dbReference type="PROSITE" id="PS00284">
    <property type="entry name" value="SERPIN"/>
    <property type="match status" value="1"/>
</dbReference>
<dbReference type="PANTHER" id="PTHR11461:SF180">
    <property type="entry name" value="LEUKOCYTE ELASTASE INHIBITOR"/>
    <property type="match status" value="1"/>
</dbReference>
<keyword evidence="4" id="KW-0646">Protease inhibitor</keyword>